<feature type="coiled-coil region" evidence="1">
    <location>
        <begin position="45"/>
        <end position="79"/>
    </location>
</feature>
<dbReference type="PANTHER" id="PTHR38765:SF1">
    <property type="entry name" value="DUF484 DOMAIN-CONTAINING PROTEIN"/>
    <property type="match status" value="1"/>
</dbReference>
<keyword evidence="1" id="KW-0175">Coiled coil</keyword>
<dbReference type="PANTHER" id="PTHR38765">
    <property type="entry name" value="DUF484 DOMAIN-CONTAINING PROTEIN"/>
    <property type="match status" value="1"/>
</dbReference>
<keyword evidence="3" id="KW-1185">Reference proteome</keyword>
<dbReference type="Gene3D" id="3.30.450.40">
    <property type="match status" value="1"/>
</dbReference>
<dbReference type="AlphaFoldDB" id="A0A9X3CFW0"/>
<proteinExistence type="predicted"/>
<evidence type="ECO:0000256" key="1">
    <source>
        <dbReference type="SAM" id="Coils"/>
    </source>
</evidence>
<dbReference type="Proteomes" id="UP001155586">
    <property type="component" value="Unassembled WGS sequence"/>
</dbReference>
<comment type="caution">
    <text evidence="2">The sequence shown here is derived from an EMBL/GenBank/DDBJ whole genome shotgun (WGS) entry which is preliminary data.</text>
</comment>
<reference evidence="2" key="1">
    <citation type="submission" date="2022-02" db="EMBL/GenBank/DDBJ databases">
        <title>Vibrio sp. nov., a new bacterium isolated from Bohai sea, China.</title>
        <authorList>
            <person name="Yuan Y."/>
        </authorList>
    </citation>
    <scope>NUCLEOTIDE SEQUENCE</scope>
    <source>
        <strain evidence="2">DBSS07</strain>
    </source>
</reference>
<sequence length="241" mass="27483">MSDIEVTALTEEIVAEFLKDNPDFFQHHRELVDRLAIPNQEQGAVSLVHLQMNRQRQRIEELEEEITALMSMAKNNDRTFHEFMDLQEQVLKCEVLEQVIHAVQNKAKALGLSAFVRLIDAEQLTGNKLSHLSLTKEQYQRFSTNNLNGRDAYLGRMRKADRIGLLGEQTPAPEMGSYVVLPLVKGKLQGVLVFASEDGGHFQPHMDTLFLRHLALVLSHLIETLPWQSVEHERISSHTAQ</sequence>
<organism evidence="2 3">
    <name type="scientific">Vibrio paucivorans</name>
    <dbReference type="NCBI Taxonomy" id="2829489"/>
    <lineage>
        <taxon>Bacteria</taxon>
        <taxon>Pseudomonadati</taxon>
        <taxon>Pseudomonadota</taxon>
        <taxon>Gammaproteobacteria</taxon>
        <taxon>Vibrionales</taxon>
        <taxon>Vibrionaceae</taxon>
        <taxon>Vibrio</taxon>
    </lineage>
</organism>
<protein>
    <submittedName>
        <fullName evidence="2">DUF484 family protein</fullName>
    </submittedName>
</protein>
<evidence type="ECO:0000313" key="2">
    <source>
        <dbReference type="EMBL" id="MCW8334987.1"/>
    </source>
</evidence>
<dbReference type="InterPro" id="IPR029016">
    <property type="entry name" value="GAF-like_dom_sf"/>
</dbReference>
<name>A0A9X3CFW0_9VIBR</name>
<dbReference type="RefSeq" id="WP_265688273.1">
    <property type="nucleotide sequence ID" value="NZ_JAKRRX010000085.1"/>
</dbReference>
<dbReference type="InterPro" id="IPR007435">
    <property type="entry name" value="DUF484"/>
</dbReference>
<gene>
    <name evidence="2" type="ORF">MD483_14290</name>
</gene>
<evidence type="ECO:0000313" key="3">
    <source>
        <dbReference type="Proteomes" id="UP001155586"/>
    </source>
</evidence>
<accession>A0A9X3CFW0</accession>
<dbReference type="EMBL" id="JAKRRX010000085">
    <property type="protein sequence ID" value="MCW8334987.1"/>
    <property type="molecule type" value="Genomic_DNA"/>
</dbReference>
<dbReference type="Pfam" id="PF04340">
    <property type="entry name" value="DUF484"/>
    <property type="match status" value="1"/>
</dbReference>